<evidence type="ECO:0000313" key="2">
    <source>
        <dbReference type="Proteomes" id="UP000019591"/>
    </source>
</evidence>
<keyword evidence="1" id="KW-0614">Plasmid</keyword>
<protein>
    <submittedName>
        <fullName evidence="1">Uncharacterized protein</fullName>
    </submittedName>
</protein>
<organism evidence="1 2">
    <name type="scientific">Peptoclostridium acidaminophilum DSM 3953</name>
    <dbReference type="NCBI Taxonomy" id="1286171"/>
    <lineage>
        <taxon>Bacteria</taxon>
        <taxon>Bacillati</taxon>
        <taxon>Bacillota</taxon>
        <taxon>Clostridia</taxon>
        <taxon>Peptostreptococcales</taxon>
        <taxon>Peptoclostridiaceae</taxon>
        <taxon>Peptoclostridium</taxon>
    </lineage>
</organism>
<dbReference type="KEGG" id="eac:EAL2_808p01460"/>
<geneLocation type="plasmid" evidence="1 2">
    <name>EAL2_808p</name>
</geneLocation>
<accession>W8UA26</accession>
<reference evidence="1 2" key="1">
    <citation type="journal article" date="2014" name="Genome Announc.">
        <title>Complete Genome Sequence of Amino Acid-Utilizing Eubacterium acidaminophilum al-2 (DSM 3953).</title>
        <authorList>
            <person name="Poehlein A."/>
            <person name="Andreesen J.R."/>
            <person name="Daniel R."/>
        </authorList>
    </citation>
    <scope>NUCLEOTIDE SEQUENCE [LARGE SCALE GENOMIC DNA]</scope>
    <source>
        <strain evidence="1 2">DSM 3953</strain>
        <plasmid evidence="2">Plasmid EAL2_808p</plasmid>
    </source>
</reference>
<name>W8UA26_PEPAC</name>
<dbReference type="AlphaFoldDB" id="W8UA26"/>
<sequence>MSAIREGTSVEAQQSTCDYYDSICILCLIANQAFDIIL</sequence>
<proteinExistence type="predicted"/>
<dbReference type="EMBL" id="CP007453">
    <property type="protein sequence ID" value="AHM57651.1"/>
    <property type="molecule type" value="Genomic_DNA"/>
</dbReference>
<keyword evidence="2" id="KW-1185">Reference proteome</keyword>
<gene>
    <name evidence="1" type="ORF">EAL2_808p01460</name>
</gene>
<dbReference type="Proteomes" id="UP000019591">
    <property type="component" value="Plasmid EAL2_808p"/>
</dbReference>
<dbReference type="HOGENOM" id="CLU_3328022_0_0_9"/>
<evidence type="ECO:0000313" key="1">
    <source>
        <dbReference type="EMBL" id="AHM57651.1"/>
    </source>
</evidence>
<dbReference type="PATRIC" id="fig|1286171.3.peg.2325"/>